<evidence type="ECO:0000256" key="2">
    <source>
        <dbReference type="SAM" id="Coils"/>
    </source>
</evidence>
<dbReference type="InterPro" id="IPR011992">
    <property type="entry name" value="EF-hand-dom_pair"/>
</dbReference>
<sequence length="880" mass="100275">MLYFWDDRDGPDFCGWWFGPKVGGDQVWAYHPEKAPTPPLSGWKVPYDGDVDNTFILQPAAGYAKSATTQYQPAQKPRPVPYGYGPPGYGLPPAYGYGAGYEPQAERRREDRKKDEDRKPDRKKKEEDAKQRKKNAEEEKKAAAKRKEEEAIRKKEQEQKQKEEAAKQKKDLEEKRRQEQRSTLAIRRVIQKVRLASPETFTEVQKELQEILEVELENTGSQKARIKEESEKGLEQATKRIDSIKEQRQKELDKKEAEERKRFEQQAKTDALLKELSDLVDAAEASIERLKELSAPLCETIDSVKEVEACALAVEEAGTDAKSATKACTDFILVKGNDIKDPPPSPLAPGIQAPGTSDTKQALGKLLQRINECGKTAEALIQAARGAKELAVRRASARQKTHERKALFAKYDRDKDQLLSQMEVITYAKKELSVTVDKVLLDEIWRCTVDEDEKGISFEKMYLLNSSLGIAREMQRNERRRAARIAKEKVLAGLRERLRNKVREVEKVYAEFDREMRAAEDLVRPLPVKAKTCSISEMEQNAHECDRLVKACRRSADKVKQRIKTIPLGFDKKYEEDMKEFFKMETKLLDLQMGRADLRLVRVENLSKRHREEACRKEAQDLEMVRAFGMKVCRHYARVNKLTFEDLFSHLDADGDGAIDEEEFASFFATVDKDIQEEEFDLAENEAVEEETPELPDIEAEKVNILEEGAPDALDEIAPPEPDEENEIRQRTLFEEAEIRQQSLAAIMLQATPKPKPKPKKVVKAELTPDEVKSLFASVLEPDAVKLSPEAFSRILKVYYKVVKETPMTEKLEVNGSQTVQQLKVGEIVEMLEGPEKEDSIKVFRAKGKAGLGGLGYHCWQPGHHFSARRWSLVEGSPTN</sequence>
<feature type="compositionally biased region" description="Basic and acidic residues" evidence="3">
    <location>
        <begin position="225"/>
        <end position="263"/>
    </location>
</feature>
<dbReference type="Gene3D" id="1.10.238.10">
    <property type="entry name" value="EF-hand"/>
    <property type="match status" value="1"/>
</dbReference>
<dbReference type="SMART" id="SM00054">
    <property type="entry name" value="EFh"/>
    <property type="match status" value="2"/>
</dbReference>
<dbReference type="InterPro" id="IPR018247">
    <property type="entry name" value="EF_Hand_1_Ca_BS"/>
</dbReference>
<dbReference type="Proteomes" id="UP001642484">
    <property type="component" value="Unassembled WGS sequence"/>
</dbReference>
<evidence type="ECO:0000256" key="1">
    <source>
        <dbReference type="ARBA" id="ARBA00022837"/>
    </source>
</evidence>
<dbReference type="SUPFAM" id="SSF47473">
    <property type="entry name" value="EF-hand"/>
    <property type="match status" value="1"/>
</dbReference>
<dbReference type="PROSITE" id="PS50222">
    <property type="entry name" value="EF_HAND_2"/>
    <property type="match status" value="1"/>
</dbReference>
<feature type="region of interest" description="Disordered" evidence="3">
    <location>
        <begin position="219"/>
        <end position="263"/>
    </location>
</feature>
<name>A0ABP0NDE8_9DINO</name>
<reference evidence="5 6" key="1">
    <citation type="submission" date="2024-02" db="EMBL/GenBank/DDBJ databases">
        <authorList>
            <person name="Chen Y."/>
            <person name="Shah S."/>
            <person name="Dougan E. K."/>
            <person name="Thang M."/>
            <person name="Chan C."/>
        </authorList>
    </citation>
    <scope>NUCLEOTIDE SEQUENCE [LARGE SCALE GENOMIC DNA]</scope>
</reference>
<protein>
    <recommendedName>
        <fullName evidence="4">EF-hand domain-containing protein</fullName>
    </recommendedName>
</protein>
<evidence type="ECO:0000259" key="4">
    <source>
        <dbReference type="PROSITE" id="PS50222"/>
    </source>
</evidence>
<feature type="compositionally biased region" description="Basic and acidic residues" evidence="3">
    <location>
        <begin position="104"/>
        <end position="180"/>
    </location>
</feature>
<feature type="region of interest" description="Disordered" evidence="3">
    <location>
        <begin position="68"/>
        <end position="87"/>
    </location>
</feature>
<organism evidence="5 6">
    <name type="scientific">Durusdinium trenchii</name>
    <dbReference type="NCBI Taxonomy" id="1381693"/>
    <lineage>
        <taxon>Eukaryota</taxon>
        <taxon>Sar</taxon>
        <taxon>Alveolata</taxon>
        <taxon>Dinophyceae</taxon>
        <taxon>Suessiales</taxon>
        <taxon>Symbiodiniaceae</taxon>
        <taxon>Durusdinium</taxon>
    </lineage>
</organism>
<accession>A0ABP0NDE8</accession>
<keyword evidence="2" id="KW-0175">Coiled coil</keyword>
<dbReference type="PROSITE" id="PS00018">
    <property type="entry name" value="EF_HAND_1"/>
    <property type="match status" value="2"/>
</dbReference>
<evidence type="ECO:0000313" key="5">
    <source>
        <dbReference type="EMBL" id="CAK9061815.1"/>
    </source>
</evidence>
<dbReference type="InterPro" id="IPR002048">
    <property type="entry name" value="EF_hand_dom"/>
</dbReference>
<feature type="domain" description="EF-hand" evidence="4">
    <location>
        <begin position="639"/>
        <end position="674"/>
    </location>
</feature>
<keyword evidence="6" id="KW-1185">Reference proteome</keyword>
<comment type="caution">
    <text evidence="5">The sequence shown here is derived from an EMBL/GenBank/DDBJ whole genome shotgun (WGS) entry which is preliminary data.</text>
</comment>
<evidence type="ECO:0000313" key="6">
    <source>
        <dbReference type="Proteomes" id="UP001642484"/>
    </source>
</evidence>
<dbReference type="EMBL" id="CAXAMN010021640">
    <property type="protein sequence ID" value="CAK9061815.1"/>
    <property type="molecule type" value="Genomic_DNA"/>
</dbReference>
<evidence type="ECO:0000256" key="3">
    <source>
        <dbReference type="SAM" id="MobiDB-lite"/>
    </source>
</evidence>
<feature type="coiled-coil region" evidence="2">
    <location>
        <begin position="491"/>
        <end position="522"/>
    </location>
</feature>
<feature type="region of interest" description="Disordered" evidence="3">
    <location>
        <begin position="94"/>
        <end position="188"/>
    </location>
</feature>
<proteinExistence type="predicted"/>
<gene>
    <name evidence="5" type="ORF">CCMP2556_LOCUS30389</name>
</gene>
<keyword evidence="1" id="KW-0106">Calcium</keyword>